<protein>
    <submittedName>
        <fullName evidence="3">Protein Mabiki-like</fullName>
    </submittedName>
</protein>
<organism evidence="2 3">
    <name type="scientific">Musca domestica</name>
    <name type="common">House fly</name>
    <dbReference type="NCBI Taxonomy" id="7370"/>
    <lineage>
        <taxon>Eukaryota</taxon>
        <taxon>Metazoa</taxon>
        <taxon>Ecdysozoa</taxon>
        <taxon>Arthropoda</taxon>
        <taxon>Hexapoda</taxon>
        <taxon>Insecta</taxon>
        <taxon>Pterygota</taxon>
        <taxon>Neoptera</taxon>
        <taxon>Endopterygota</taxon>
        <taxon>Diptera</taxon>
        <taxon>Brachycera</taxon>
        <taxon>Muscomorpha</taxon>
        <taxon>Muscoidea</taxon>
        <taxon>Muscidae</taxon>
        <taxon>Musca</taxon>
    </lineage>
</organism>
<sequence>MSLTIDESFEYRHKKFDQGKRPRDESSNSSQSEEDEDQLYIDVETVEEEVTNTYYPTNDWNTTTTASTLSSPSPYKRPRTGSFASSTTSYSAFSPIPPPAGLERKTSTPMMMAASPPALEPTAAILPKISNETLASICKYHGNMVRKFPKKQRTPKEQERRDKNTIACRMSRRVKKLEHIAIEEQYKEFSQQTFEIIERAMRSTAYLHELMKLSNAIGEGEMMGGTTFFDVKREQSSGSTPEKKPFSIAYLVGNEEE</sequence>
<feature type="region of interest" description="Disordered" evidence="1">
    <location>
        <begin position="55"/>
        <end position="99"/>
    </location>
</feature>
<evidence type="ECO:0000313" key="3">
    <source>
        <dbReference type="RefSeq" id="XP_058981088.1"/>
    </source>
</evidence>
<keyword evidence="2" id="KW-1185">Reference proteome</keyword>
<feature type="compositionally biased region" description="Low complexity" evidence="1">
    <location>
        <begin position="55"/>
        <end position="74"/>
    </location>
</feature>
<reference evidence="3" key="1">
    <citation type="submission" date="2025-08" db="UniProtKB">
        <authorList>
            <consortium name="RefSeq"/>
        </authorList>
    </citation>
    <scope>IDENTIFICATION</scope>
    <source>
        <strain evidence="3">Aabys</strain>
        <tissue evidence="3">Whole body</tissue>
    </source>
</reference>
<gene>
    <name evidence="3" type="primary">LOC131803664</name>
</gene>
<feature type="compositionally biased region" description="Basic and acidic residues" evidence="1">
    <location>
        <begin position="16"/>
        <end position="26"/>
    </location>
</feature>
<dbReference type="RefSeq" id="XP_058981088.1">
    <property type="nucleotide sequence ID" value="XM_059125105.1"/>
</dbReference>
<proteinExistence type="predicted"/>
<feature type="compositionally biased region" description="Basic and acidic residues" evidence="1">
    <location>
        <begin position="233"/>
        <end position="245"/>
    </location>
</feature>
<dbReference type="GeneID" id="131803664"/>
<feature type="compositionally biased region" description="Low complexity" evidence="1">
    <location>
        <begin position="82"/>
        <end position="94"/>
    </location>
</feature>
<name>A0ABM3V5M4_MUSDO</name>
<evidence type="ECO:0000256" key="1">
    <source>
        <dbReference type="SAM" id="MobiDB-lite"/>
    </source>
</evidence>
<accession>A0ABM3V5M4</accession>
<feature type="region of interest" description="Disordered" evidence="1">
    <location>
        <begin position="233"/>
        <end position="257"/>
    </location>
</feature>
<feature type="compositionally biased region" description="Acidic residues" evidence="1">
    <location>
        <begin position="32"/>
        <end position="41"/>
    </location>
</feature>
<dbReference type="Proteomes" id="UP001652621">
    <property type="component" value="Unplaced"/>
</dbReference>
<feature type="region of interest" description="Disordered" evidence="1">
    <location>
        <begin position="1"/>
        <end position="41"/>
    </location>
</feature>
<evidence type="ECO:0000313" key="2">
    <source>
        <dbReference type="Proteomes" id="UP001652621"/>
    </source>
</evidence>